<dbReference type="EMBL" id="MT246538">
    <property type="protein sequence ID" value="QRR29769.1"/>
    <property type="molecule type" value="Genomic_DNA"/>
</dbReference>
<dbReference type="GO" id="GO:0016491">
    <property type="term" value="F:oxidoreductase activity"/>
    <property type="evidence" value="ECO:0007669"/>
    <property type="project" value="UniProtKB-UniRule"/>
</dbReference>
<dbReference type="GO" id="GO:0045275">
    <property type="term" value="C:respiratory chain complex III"/>
    <property type="evidence" value="ECO:0007669"/>
    <property type="project" value="InterPro"/>
</dbReference>
<dbReference type="GO" id="GO:0006122">
    <property type="term" value="P:mitochondrial electron transport, ubiquinol to cytochrome c"/>
    <property type="evidence" value="ECO:0007669"/>
    <property type="project" value="TreeGrafter"/>
</dbReference>
<keyword evidence="5 15" id="KW-0679">Respiratory chain</keyword>
<keyword evidence="13 15" id="KW-0472">Membrane</keyword>
<evidence type="ECO:0000256" key="10">
    <source>
        <dbReference type="ARBA" id="ARBA00022989"/>
    </source>
</evidence>
<feature type="transmembrane region" description="Helical" evidence="15">
    <location>
        <begin position="351"/>
        <end position="370"/>
    </location>
</feature>
<keyword evidence="7 14" id="KW-0479">Metal-binding</keyword>
<feature type="binding site" description="axial binding residue" evidence="14">
    <location>
        <position position="183"/>
    </location>
    <ligand>
        <name>heme b</name>
        <dbReference type="ChEBI" id="CHEBI:60344"/>
        <label>b562</label>
    </ligand>
    <ligandPart>
        <name>Fe</name>
        <dbReference type="ChEBI" id="CHEBI:18248"/>
    </ligandPart>
</feature>
<feature type="transmembrane region" description="Helical" evidence="15">
    <location>
        <begin position="28"/>
        <end position="55"/>
    </location>
</feature>
<dbReference type="PANTHER" id="PTHR19271:SF16">
    <property type="entry name" value="CYTOCHROME B"/>
    <property type="match status" value="1"/>
</dbReference>
<dbReference type="InterPro" id="IPR048259">
    <property type="entry name" value="Cytochrome_b_N_euk/bac"/>
</dbReference>
<dbReference type="InterPro" id="IPR030689">
    <property type="entry name" value="Cytochrome_b"/>
</dbReference>
<feature type="transmembrane region" description="Helical" evidence="15">
    <location>
        <begin position="289"/>
        <end position="309"/>
    </location>
</feature>
<proteinExistence type="inferred from homology"/>
<keyword evidence="6 15" id="KW-0812">Transmembrane</keyword>
<evidence type="ECO:0000256" key="6">
    <source>
        <dbReference type="ARBA" id="ARBA00022692"/>
    </source>
</evidence>
<dbReference type="InterPro" id="IPR027387">
    <property type="entry name" value="Cytb/b6-like_sf"/>
</dbReference>
<feature type="transmembrane region" description="Helical" evidence="15">
    <location>
        <begin position="182"/>
        <end position="200"/>
    </location>
</feature>
<comment type="similarity">
    <text evidence="15">Belongs to the cytochrome b family.</text>
</comment>
<keyword evidence="11 14" id="KW-0408">Iron</keyword>
<feature type="domain" description="Cytochrome b/b6 C-terminal region profile" evidence="17">
    <location>
        <begin position="211"/>
        <end position="381"/>
    </location>
</feature>
<dbReference type="RefSeq" id="YP_010165756.1">
    <property type="nucleotide sequence ID" value="NC_057511.1"/>
</dbReference>
<feature type="binding site" description="axial binding residue" evidence="14">
    <location>
        <position position="82"/>
    </location>
    <ligand>
        <name>heme b</name>
        <dbReference type="ChEBI" id="CHEBI:60344"/>
        <label>b562</label>
    </ligand>
    <ligandPart>
        <name>Fe</name>
        <dbReference type="ChEBI" id="CHEBI:18248"/>
    </ligandPart>
</feature>
<feature type="binding site" description="axial binding residue" evidence="14">
    <location>
        <position position="197"/>
    </location>
    <ligand>
        <name>heme b</name>
        <dbReference type="ChEBI" id="CHEBI:60344"/>
        <label>b566</label>
    </ligand>
    <ligandPart>
        <name>Fe</name>
        <dbReference type="ChEBI" id="CHEBI:18248"/>
    </ligandPart>
</feature>
<dbReference type="PIRSF" id="PIRSF038885">
    <property type="entry name" value="COB"/>
    <property type="match status" value="1"/>
</dbReference>
<dbReference type="GO" id="GO:0046872">
    <property type="term" value="F:metal ion binding"/>
    <property type="evidence" value="ECO:0007669"/>
    <property type="project" value="UniProtKB-UniRule"/>
</dbReference>
<keyword evidence="3 15" id="KW-0813">Transport</keyword>
<feature type="transmembrane region" description="Helical" evidence="15">
    <location>
        <begin position="321"/>
        <end position="339"/>
    </location>
</feature>
<dbReference type="CDD" id="cd00290">
    <property type="entry name" value="cytochrome_b_C"/>
    <property type="match status" value="1"/>
</dbReference>
<dbReference type="PROSITE" id="PS51002">
    <property type="entry name" value="CYTB_NTER"/>
    <property type="match status" value="1"/>
</dbReference>
<feature type="binding site" description="axial binding residue" evidence="14">
    <location>
        <position position="96"/>
    </location>
    <ligand>
        <name>heme b</name>
        <dbReference type="ChEBI" id="CHEBI:60344"/>
        <label>b566</label>
    </ligand>
    <ligandPart>
        <name>Fe</name>
        <dbReference type="ChEBI" id="CHEBI:18248"/>
    </ligandPart>
</feature>
<evidence type="ECO:0000256" key="14">
    <source>
        <dbReference type="PIRSR" id="PIRSR038885-2"/>
    </source>
</evidence>
<evidence type="ECO:0000256" key="9">
    <source>
        <dbReference type="ARBA" id="ARBA00022982"/>
    </source>
</evidence>
<protein>
    <recommendedName>
        <fullName evidence="2 15">Cytochrome b</fullName>
    </recommendedName>
</protein>
<dbReference type="GO" id="GO:0005743">
    <property type="term" value="C:mitochondrial inner membrane"/>
    <property type="evidence" value="ECO:0007669"/>
    <property type="project" value="UniProtKB-SubCell"/>
</dbReference>
<dbReference type="AlphaFoldDB" id="A0A893DD35"/>
<evidence type="ECO:0000256" key="5">
    <source>
        <dbReference type="ARBA" id="ARBA00022660"/>
    </source>
</evidence>
<comment type="function">
    <text evidence="15">Component of the ubiquinol-cytochrome c reductase complex (complex III or cytochrome b-c1 complex) that is part of the mitochondrial respiratory chain. The b-c1 complex mediates electron transfer from ubiquinol to cytochrome c. Contributes to the generation of a proton gradient across the mitochondrial membrane that is then used for ATP synthesis.</text>
</comment>
<evidence type="ECO:0000256" key="7">
    <source>
        <dbReference type="ARBA" id="ARBA00022723"/>
    </source>
</evidence>
<evidence type="ECO:0000256" key="15">
    <source>
        <dbReference type="RuleBase" id="RU362117"/>
    </source>
</evidence>
<dbReference type="Pfam" id="PF00032">
    <property type="entry name" value="Cytochrom_B_C"/>
    <property type="match status" value="1"/>
</dbReference>
<feature type="transmembrane region" description="Helical" evidence="15">
    <location>
        <begin position="141"/>
        <end position="162"/>
    </location>
</feature>
<geneLocation type="mitochondrion" evidence="18"/>
<dbReference type="Pfam" id="PF00033">
    <property type="entry name" value="Cytochrome_B"/>
    <property type="match status" value="1"/>
</dbReference>
<keyword evidence="10 15" id="KW-1133">Transmembrane helix</keyword>
<evidence type="ECO:0000313" key="18">
    <source>
        <dbReference type="EMBL" id="QRR29769.1"/>
    </source>
</evidence>
<evidence type="ECO:0000256" key="8">
    <source>
        <dbReference type="ARBA" id="ARBA00022792"/>
    </source>
</evidence>
<reference evidence="18" key="1">
    <citation type="journal article" date="2021" name="J. Eukaryot. Microbiol.">
        <title>Description of Imasa heleensis, gen. nov., sp. nov. (Imasidae, fam. nov.), a Deep-Branching Marine Malawimonad and Possible Key Taxon in Understanding Early Eukaryotic Evolution.</title>
        <authorList>
            <person name="Heiss A.A."/>
            <person name="Warring S.D."/>
            <person name="Lukacs K."/>
            <person name="Favate J."/>
            <person name="Yang A."/>
            <person name="Gyaltshen Y."/>
            <person name="Filardi C."/>
            <person name="Simpson A.G.B."/>
            <person name="Kim E."/>
        </authorList>
    </citation>
    <scope>NUCLEOTIDE SEQUENCE</scope>
</reference>
<feature type="transmembrane region" description="Helical" evidence="15">
    <location>
        <begin position="76"/>
        <end position="97"/>
    </location>
</feature>
<sequence length="383" mass="44132">MRLFKTNPVLSVVEKMLGTYMCPTIISYWWSFGSLAAICLGVQLVTGIILAMHYTPHIDYAFLSIEHIMRDVNYGWFLRYTHANGASMFFIVVYLHIFRGIYYSSYLYPREMVWNTGVVIYILMMAAGFMGYVLPWGQMSLWGATVITNMFSAIPVVGKYVVTLLWGGFSVDNATLNRFFSLHYLIPFIIAAMASLHVVLKQIDGSSNPIGVQLNHDTLQFHPYFTFKDFFVFVLFFMFFSCFIFFYPNILGHSDNYIPGNPMVTPPHIVPEWYFLPFYAILRSIPNKLAGVIAMVAGFSILFALPFLNQSRIRSGWFRPIFKPFVWLFVAIWFILGWIGGELVETPYLELGQIFTVLYFAFFIVIIPGVSRLENYLNELEIS</sequence>
<comment type="cofactor">
    <cofactor evidence="14">
        <name>heme</name>
        <dbReference type="ChEBI" id="CHEBI:30413"/>
    </cofactor>
    <text evidence="14">Binds 2 heme groups non-covalently.</text>
</comment>
<dbReference type="InterPro" id="IPR016174">
    <property type="entry name" value="Di-haem_cyt_TM"/>
</dbReference>
<keyword evidence="12 15" id="KW-0496">Mitochondrion</keyword>
<evidence type="ECO:0000256" key="1">
    <source>
        <dbReference type="ARBA" id="ARBA00004448"/>
    </source>
</evidence>
<feature type="transmembrane region" description="Helical" evidence="15">
    <location>
        <begin position="230"/>
        <end position="250"/>
    </location>
</feature>
<dbReference type="PANTHER" id="PTHR19271">
    <property type="entry name" value="CYTOCHROME B"/>
    <property type="match status" value="1"/>
</dbReference>
<dbReference type="SUPFAM" id="SSF81648">
    <property type="entry name" value="a domain/subunit of cytochrome bc1 complex (Ubiquinol-cytochrome c reductase)"/>
    <property type="match status" value="1"/>
</dbReference>
<evidence type="ECO:0000256" key="3">
    <source>
        <dbReference type="ARBA" id="ARBA00022448"/>
    </source>
</evidence>
<keyword evidence="9 15" id="KW-0249">Electron transport</keyword>
<name>A0A893DD35_9EUKA</name>
<dbReference type="Gene3D" id="1.20.810.10">
    <property type="entry name" value="Cytochrome Bc1 Complex, Chain C"/>
    <property type="match status" value="1"/>
</dbReference>
<evidence type="ECO:0000256" key="12">
    <source>
        <dbReference type="ARBA" id="ARBA00023128"/>
    </source>
</evidence>
<evidence type="ECO:0000259" key="17">
    <source>
        <dbReference type="PROSITE" id="PS51003"/>
    </source>
</evidence>
<feature type="transmembrane region" description="Helical" evidence="15">
    <location>
        <begin position="112"/>
        <end position="134"/>
    </location>
</feature>
<dbReference type="InterPro" id="IPR005797">
    <property type="entry name" value="Cyt_b/b6_N"/>
</dbReference>
<dbReference type="InterPro" id="IPR005798">
    <property type="entry name" value="Cyt_b/b6_C"/>
</dbReference>
<evidence type="ECO:0000256" key="13">
    <source>
        <dbReference type="ARBA" id="ARBA00023136"/>
    </source>
</evidence>
<feature type="domain" description="Cytochrome b/b6 N-terminal region profile" evidence="16">
    <location>
        <begin position="1"/>
        <end position="210"/>
    </location>
</feature>
<dbReference type="GeneID" id="67270364"/>
<keyword evidence="8" id="KW-0999">Mitochondrion inner membrane</keyword>
<gene>
    <name evidence="18" type="primary">cob</name>
</gene>
<comment type="cofactor">
    <cofactor evidence="15">
        <name>heme b</name>
        <dbReference type="ChEBI" id="CHEBI:60344"/>
    </cofactor>
    <text evidence="15">Binds 2 heme groups non-covalently.</text>
</comment>
<dbReference type="SUPFAM" id="SSF81342">
    <property type="entry name" value="Transmembrane di-heme cytochromes"/>
    <property type="match status" value="1"/>
</dbReference>
<evidence type="ECO:0000256" key="2">
    <source>
        <dbReference type="ARBA" id="ARBA00013531"/>
    </source>
</evidence>
<dbReference type="GO" id="GO:0008121">
    <property type="term" value="F:quinol-cytochrome-c reductase activity"/>
    <property type="evidence" value="ECO:0007669"/>
    <property type="project" value="InterPro"/>
</dbReference>
<evidence type="ECO:0000256" key="11">
    <source>
        <dbReference type="ARBA" id="ARBA00023004"/>
    </source>
</evidence>
<evidence type="ECO:0000256" key="4">
    <source>
        <dbReference type="ARBA" id="ARBA00022617"/>
    </source>
</evidence>
<evidence type="ECO:0000259" key="16">
    <source>
        <dbReference type="PROSITE" id="PS51002"/>
    </source>
</evidence>
<organism evidence="18">
    <name type="scientific">Imasa heleensis</name>
    <dbReference type="NCBI Taxonomy" id="2772037"/>
    <lineage>
        <taxon>Eukaryota</taxon>
        <taxon>Malawimonadida</taxon>
        <taxon>Imasidae</taxon>
        <taxon>Imasa</taxon>
    </lineage>
</organism>
<dbReference type="InterPro" id="IPR036150">
    <property type="entry name" value="Cyt_b/b6_C_sf"/>
</dbReference>
<keyword evidence="4 14" id="KW-0349">Heme</keyword>
<dbReference type="PROSITE" id="PS51003">
    <property type="entry name" value="CYTB_CTER"/>
    <property type="match status" value="1"/>
</dbReference>
<dbReference type="CDD" id="cd00284">
    <property type="entry name" value="Cytochrome_b_N"/>
    <property type="match status" value="1"/>
</dbReference>
<dbReference type="InterPro" id="IPR048260">
    <property type="entry name" value="Cytochrome_b_C_euk/bac"/>
</dbReference>
<accession>A0A893DD35</accession>
<comment type="subcellular location">
    <subcellularLocation>
        <location evidence="1">Mitochondrion inner membrane</location>
        <topology evidence="1">Multi-pass membrane protein</topology>
    </subcellularLocation>
</comment>